<organism evidence="2 3">
    <name type="scientific">Actinacidiphila oryziradicis</name>
    <dbReference type="NCBI Taxonomy" id="2571141"/>
    <lineage>
        <taxon>Bacteria</taxon>
        <taxon>Bacillati</taxon>
        <taxon>Actinomycetota</taxon>
        <taxon>Actinomycetes</taxon>
        <taxon>Kitasatosporales</taxon>
        <taxon>Streptomycetaceae</taxon>
        <taxon>Actinacidiphila</taxon>
    </lineage>
</organism>
<sequence>MGKRDQSKKPKQQVRGKAADKQPSGAVGATSVMDHTGAMDGVSVPVEGDSRHISADERRKRNR</sequence>
<comment type="caution">
    <text evidence="2">The sequence shown here is derived from an EMBL/GenBank/DDBJ whole genome shotgun (WGS) entry which is preliminary data.</text>
</comment>
<evidence type="ECO:0000256" key="1">
    <source>
        <dbReference type="SAM" id="MobiDB-lite"/>
    </source>
</evidence>
<feature type="compositionally biased region" description="Basic and acidic residues" evidence="1">
    <location>
        <begin position="48"/>
        <end position="63"/>
    </location>
</feature>
<proteinExistence type="predicted"/>
<feature type="region of interest" description="Disordered" evidence="1">
    <location>
        <begin position="1"/>
        <end position="63"/>
    </location>
</feature>
<dbReference type="Proteomes" id="UP000305778">
    <property type="component" value="Unassembled WGS sequence"/>
</dbReference>
<name>A0A4U0S833_9ACTN</name>
<keyword evidence="3" id="KW-1185">Reference proteome</keyword>
<evidence type="ECO:0000313" key="3">
    <source>
        <dbReference type="Proteomes" id="UP000305778"/>
    </source>
</evidence>
<dbReference type="RefSeq" id="WP_136728371.1">
    <property type="nucleotide sequence ID" value="NZ_SUMC01000052.1"/>
</dbReference>
<evidence type="ECO:0000313" key="2">
    <source>
        <dbReference type="EMBL" id="TKA04538.1"/>
    </source>
</evidence>
<reference evidence="2 3" key="1">
    <citation type="submission" date="2019-04" db="EMBL/GenBank/DDBJ databases">
        <title>Streptomyces oryziradicis sp. nov., a novel actinomycete isolated from rhizosphere soil of rice (Oryza sativa L.).</title>
        <authorList>
            <person name="Li C."/>
        </authorList>
    </citation>
    <scope>NUCLEOTIDE SEQUENCE [LARGE SCALE GENOMIC DNA]</scope>
    <source>
        <strain evidence="2 3">NEAU-C40</strain>
    </source>
</reference>
<accession>A0A4U0S833</accession>
<gene>
    <name evidence="2" type="ORF">FCI23_35920</name>
</gene>
<protein>
    <submittedName>
        <fullName evidence="2">Uncharacterized protein</fullName>
    </submittedName>
</protein>
<dbReference type="EMBL" id="SUMC01000052">
    <property type="protein sequence ID" value="TKA04538.1"/>
    <property type="molecule type" value="Genomic_DNA"/>
</dbReference>
<dbReference type="AlphaFoldDB" id="A0A4U0S833"/>